<feature type="region of interest" description="Disordered" evidence="1">
    <location>
        <begin position="1"/>
        <end position="68"/>
    </location>
</feature>
<dbReference type="OrthoDB" id="8398370at2"/>
<feature type="compositionally biased region" description="Basic and acidic residues" evidence="1">
    <location>
        <begin position="27"/>
        <end position="68"/>
    </location>
</feature>
<name>A0A329YMV1_RHITR</name>
<dbReference type="RefSeq" id="WP_112340803.1">
    <property type="nucleotide sequence ID" value="NZ_QMKK01000022.1"/>
</dbReference>
<sequence>MLANDRSHDPQDGNEEKQALAKIQHSKAHDSVRVSKNRDKAKVVADPRNRLADGKVDPATRELKPKTE</sequence>
<proteinExistence type="predicted"/>
<evidence type="ECO:0000256" key="1">
    <source>
        <dbReference type="SAM" id="MobiDB-lite"/>
    </source>
</evidence>
<organism evidence="2 3">
    <name type="scientific">Rhizobium tropici</name>
    <dbReference type="NCBI Taxonomy" id="398"/>
    <lineage>
        <taxon>Bacteria</taxon>
        <taxon>Pseudomonadati</taxon>
        <taxon>Pseudomonadota</taxon>
        <taxon>Alphaproteobacteria</taxon>
        <taxon>Hyphomicrobiales</taxon>
        <taxon>Rhizobiaceae</taxon>
        <taxon>Rhizobium/Agrobacterium group</taxon>
        <taxon>Rhizobium</taxon>
    </lineage>
</organism>
<protein>
    <submittedName>
        <fullName evidence="2">Uncharacterized protein</fullName>
    </submittedName>
</protein>
<dbReference type="AlphaFoldDB" id="A0A329YMV1"/>
<evidence type="ECO:0000313" key="3">
    <source>
        <dbReference type="Proteomes" id="UP000251205"/>
    </source>
</evidence>
<dbReference type="EMBL" id="QMKK01000022">
    <property type="protein sequence ID" value="RAX42310.1"/>
    <property type="molecule type" value="Genomic_DNA"/>
</dbReference>
<accession>A0A329YMV1</accession>
<evidence type="ECO:0000313" key="2">
    <source>
        <dbReference type="EMBL" id="RAX42310.1"/>
    </source>
</evidence>
<feature type="compositionally biased region" description="Basic and acidic residues" evidence="1">
    <location>
        <begin position="1"/>
        <end position="19"/>
    </location>
</feature>
<gene>
    <name evidence="2" type="ORF">DQ393_05550</name>
</gene>
<dbReference type="Proteomes" id="UP000251205">
    <property type="component" value="Unassembled WGS sequence"/>
</dbReference>
<comment type="caution">
    <text evidence="2">The sequence shown here is derived from an EMBL/GenBank/DDBJ whole genome shotgun (WGS) entry which is preliminary data.</text>
</comment>
<reference evidence="2 3" key="1">
    <citation type="submission" date="2018-06" db="EMBL/GenBank/DDBJ databases">
        <title>Whole Genome Sequence of an efficient microsymbiont, Rhizobium tropici.</title>
        <authorList>
            <person name="Srinivasan R."/>
            <person name="Singh H.V."/>
            <person name="Srivastava R."/>
            <person name="Kumari B."/>
            <person name="Radhakrishna A."/>
        </authorList>
    </citation>
    <scope>NUCLEOTIDE SEQUENCE [LARGE SCALE GENOMIC DNA]</scope>
    <source>
        <strain evidence="2 3">IGFRI Rhizo-19</strain>
    </source>
</reference>